<evidence type="ECO:0000256" key="1">
    <source>
        <dbReference type="SAM" id="MobiDB-lite"/>
    </source>
</evidence>
<proteinExistence type="predicted"/>
<dbReference type="EMBL" id="BOOG01000008">
    <property type="protein sequence ID" value="GIH68585.1"/>
    <property type="molecule type" value="Genomic_DNA"/>
</dbReference>
<dbReference type="Proteomes" id="UP000610966">
    <property type="component" value="Unassembled WGS sequence"/>
</dbReference>
<gene>
    <name evidence="2" type="ORF">Mth01_08380</name>
</gene>
<evidence type="ECO:0000313" key="2">
    <source>
        <dbReference type="EMBL" id="GIH68585.1"/>
    </source>
</evidence>
<dbReference type="AlphaFoldDB" id="A0A8J3VY43"/>
<sequence>MITRNPTLPVPPGAASAQAGARERTAPAAQAYRDAARHAISGPERCHLTARAARLAAPEENAALSSESG</sequence>
<comment type="caution">
    <text evidence="2">The sequence shown here is derived from an EMBL/GenBank/DDBJ whole genome shotgun (WGS) entry which is preliminary data.</text>
</comment>
<keyword evidence="3" id="KW-1185">Reference proteome</keyword>
<evidence type="ECO:0000313" key="3">
    <source>
        <dbReference type="Proteomes" id="UP000610966"/>
    </source>
</evidence>
<feature type="region of interest" description="Disordered" evidence="1">
    <location>
        <begin position="1"/>
        <end position="29"/>
    </location>
</feature>
<accession>A0A8J3VY43</accession>
<name>A0A8J3VY43_9ACTN</name>
<organism evidence="2 3">
    <name type="scientific">Sphaerimonospora thailandensis</name>
    <dbReference type="NCBI Taxonomy" id="795644"/>
    <lineage>
        <taxon>Bacteria</taxon>
        <taxon>Bacillati</taxon>
        <taxon>Actinomycetota</taxon>
        <taxon>Actinomycetes</taxon>
        <taxon>Streptosporangiales</taxon>
        <taxon>Streptosporangiaceae</taxon>
        <taxon>Sphaerimonospora</taxon>
    </lineage>
</organism>
<reference evidence="2" key="1">
    <citation type="submission" date="2021-01" db="EMBL/GenBank/DDBJ databases">
        <title>Whole genome shotgun sequence of Sphaerimonospora thailandensis NBRC 107569.</title>
        <authorList>
            <person name="Komaki H."/>
            <person name="Tamura T."/>
        </authorList>
    </citation>
    <scope>NUCLEOTIDE SEQUENCE</scope>
    <source>
        <strain evidence="2">NBRC 107569</strain>
    </source>
</reference>
<protein>
    <submittedName>
        <fullName evidence="2">Uncharacterized protein</fullName>
    </submittedName>
</protein>